<proteinExistence type="predicted"/>
<accession>A0AAD2I1N6</accession>
<protein>
    <submittedName>
        <fullName evidence="2">Uncharacterized protein</fullName>
    </submittedName>
</protein>
<feature type="compositionally biased region" description="Low complexity" evidence="1">
    <location>
        <begin position="79"/>
        <end position="136"/>
    </location>
</feature>
<sequence>MAGNPSTHIVFGASPDSYLIAHGRRFVSENIPDQLLRHVQNEMNISMTLWIRCGPAPPPLIRDGAEISLAWAVRRIRGSRTTSRPPNTTSARRSIRRSAPTSRGRTASSPPTSSRSRPAATPAASSSRARPAGSGALCCRRSMWTGCPRRGRRSGRRSWTTR</sequence>
<reference evidence="2" key="1">
    <citation type="submission" date="2023-11" db="EMBL/GenBank/DDBJ databases">
        <authorList>
            <person name="De Vega J J."/>
            <person name="De Vega J J."/>
        </authorList>
    </citation>
    <scope>NUCLEOTIDE SEQUENCE</scope>
</reference>
<organism evidence="2 3">
    <name type="scientific">Mycena citricolor</name>
    <dbReference type="NCBI Taxonomy" id="2018698"/>
    <lineage>
        <taxon>Eukaryota</taxon>
        <taxon>Fungi</taxon>
        <taxon>Dikarya</taxon>
        <taxon>Basidiomycota</taxon>
        <taxon>Agaricomycotina</taxon>
        <taxon>Agaricomycetes</taxon>
        <taxon>Agaricomycetidae</taxon>
        <taxon>Agaricales</taxon>
        <taxon>Marasmiineae</taxon>
        <taxon>Mycenaceae</taxon>
        <taxon>Mycena</taxon>
    </lineage>
</organism>
<gene>
    <name evidence="2" type="ORF">MYCIT1_LOCUS38277</name>
</gene>
<dbReference type="Proteomes" id="UP001295794">
    <property type="component" value="Unassembled WGS sequence"/>
</dbReference>
<dbReference type="AlphaFoldDB" id="A0AAD2I1N6"/>
<name>A0AAD2I1N6_9AGAR</name>
<evidence type="ECO:0000313" key="2">
    <source>
        <dbReference type="EMBL" id="CAK5284808.1"/>
    </source>
</evidence>
<evidence type="ECO:0000256" key="1">
    <source>
        <dbReference type="SAM" id="MobiDB-lite"/>
    </source>
</evidence>
<feature type="region of interest" description="Disordered" evidence="1">
    <location>
        <begin position="75"/>
        <end position="162"/>
    </location>
</feature>
<keyword evidence="3" id="KW-1185">Reference proteome</keyword>
<evidence type="ECO:0000313" key="3">
    <source>
        <dbReference type="Proteomes" id="UP001295794"/>
    </source>
</evidence>
<dbReference type="EMBL" id="CAVNYO010000481">
    <property type="protein sequence ID" value="CAK5284808.1"/>
    <property type="molecule type" value="Genomic_DNA"/>
</dbReference>
<comment type="caution">
    <text evidence="2">The sequence shown here is derived from an EMBL/GenBank/DDBJ whole genome shotgun (WGS) entry which is preliminary data.</text>
</comment>